<gene>
    <name evidence="3" type="ORF">ACFOFO_22230</name>
</gene>
<dbReference type="Gene3D" id="3.40.50.2300">
    <property type="match status" value="1"/>
</dbReference>
<dbReference type="PANTHER" id="PTHR45566">
    <property type="entry name" value="HTH-TYPE TRANSCRIPTIONAL REGULATOR YHJB-RELATED"/>
    <property type="match status" value="1"/>
</dbReference>
<dbReference type="SUPFAM" id="SSF52172">
    <property type="entry name" value="CheY-like"/>
    <property type="match status" value="1"/>
</dbReference>
<name>A0ABV7FA96_9BURK</name>
<accession>A0ABV7FA96</accession>
<evidence type="ECO:0000256" key="1">
    <source>
        <dbReference type="PROSITE-ProRule" id="PRU00169"/>
    </source>
</evidence>
<comment type="caution">
    <text evidence="3">The sequence shown here is derived from an EMBL/GenBank/DDBJ whole genome shotgun (WGS) entry which is preliminary data.</text>
</comment>
<keyword evidence="4" id="KW-1185">Reference proteome</keyword>
<proteinExistence type="predicted"/>
<dbReference type="PANTHER" id="PTHR45566:SF1">
    <property type="entry name" value="HTH-TYPE TRANSCRIPTIONAL REGULATOR YHJB-RELATED"/>
    <property type="match status" value="1"/>
</dbReference>
<dbReference type="InterPro" id="IPR051015">
    <property type="entry name" value="EvgA-like"/>
</dbReference>
<organism evidence="3 4">
    <name type="scientific">Undibacterium arcticum</name>
    <dbReference type="NCBI Taxonomy" id="1762892"/>
    <lineage>
        <taxon>Bacteria</taxon>
        <taxon>Pseudomonadati</taxon>
        <taxon>Pseudomonadota</taxon>
        <taxon>Betaproteobacteria</taxon>
        <taxon>Burkholderiales</taxon>
        <taxon>Oxalobacteraceae</taxon>
        <taxon>Undibacterium</taxon>
    </lineage>
</organism>
<dbReference type="InterPro" id="IPR001789">
    <property type="entry name" value="Sig_transdc_resp-reg_receiver"/>
</dbReference>
<evidence type="ECO:0000313" key="4">
    <source>
        <dbReference type="Proteomes" id="UP001595530"/>
    </source>
</evidence>
<reference evidence="4" key="1">
    <citation type="journal article" date="2019" name="Int. J. Syst. Evol. Microbiol.">
        <title>The Global Catalogue of Microorganisms (GCM) 10K type strain sequencing project: providing services to taxonomists for standard genome sequencing and annotation.</title>
        <authorList>
            <consortium name="The Broad Institute Genomics Platform"/>
            <consortium name="The Broad Institute Genome Sequencing Center for Infectious Disease"/>
            <person name="Wu L."/>
            <person name="Ma J."/>
        </authorList>
    </citation>
    <scope>NUCLEOTIDE SEQUENCE [LARGE SCALE GENOMIC DNA]</scope>
    <source>
        <strain evidence="4">KCTC 42986</strain>
    </source>
</reference>
<dbReference type="Proteomes" id="UP001595530">
    <property type="component" value="Unassembled WGS sequence"/>
</dbReference>
<comment type="caution">
    <text evidence="1">Lacks conserved residue(s) required for the propagation of feature annotation.</text>
</comment>
<dbReference type="RefSeq" id="WP_390327332.1">
    <property type="nucleotide sequence ID" value="NZ_JBHRTP010000082.1"/>
</dbReference>
<protein>
    <recommendedName>
        <fullName evidence="2">Response regulatory domain-containing protein</fullName>
    </recommendedName>
</protein>
<feature type="domain" description="Response regulatory" evidence="2">
    <location>
        <begin position="5"/>
        <end position="122"/>
    </location>
</feature>
<dbReference type="EMBL" id="JBHRTP010000082">
    <property type="protein sequence ID" value="MFC3110642.1"/>
    <property type="molecule type" value="Genomic_DNA"/>
</dbReference>
<sequence>MQTITVAIAGRQAAGLATCRRLLRQEPDTEVVGQAATCMEVVATVRKFKPRVLVCSFEICTDTDFPLLLELRRECPATRVVLLADDLTEEDQLMHALAIGARGYLGHDEIQLHLVRAVRGVDQGETWVPRKMLCKMVELALR</sequence>
<evidence type="ECO:0000313" key="3">
    <source>
        <dbReference type="EMBL" id="MFC3110642.1"/>
    </source>
</evidence>
<dbReference type="PROSITE" id="PS50110">
    <property type="entry name" value="RESPONSE_REGULATORY"/>
    <property type="match status" value="1"/>
</dbReference>
<dbReference type="InterPro" id="IPR011006">
    <property type="entry name" value="CheY-like_superfamily"/>
</dbReference>
<evidence type="ECO:0000259" key="2">
    <source>
        <dbReference type="PROSITE" id="PS50110"/>
    </source>
</evidence>